<keyword evidence="4" id="KW-0812">Transmembrane</keyword>
<gene>
    <name evidence="10" type="ORF">AVL59_00640</name>
    <name evidence="11" type="ORF">J2Z21_003743</name>
</gene>
<evidence type="ECO:0000256" key="5">
    <source>
        <dbReference type="ARBA" id="ARBA00022777"/>
    </source>
</evidence>
<evidence type="ECO:0000256" key="6">
    <source>
        <dbReference type="ARBA" id="ARBA00022989"/>
    </source>
</evidence>
<dbReference type="Gene3D" id="3.30.565.10">
    <property type="entry name" value="Histidine kinase-like ATPase, C-terminal domain"/>
    <property type="match status" value="1"/>
</dbReference>
<keyword evidence="8" id="KW-0472">Membrane</keyword>
<dbReference type="Proteomes" id="UP000092659">
    <property type="component" value="Chromosome"/>
</dbReference>
<dbReference type="AlphaFoldDB" id="A0A1B1AP03"/>
<dbReference type="EMBL" id="JAGGLP010000007">
    <property type="protein sequence ID" value="MBP2050793.1"/>
    <property type="molecule type" value="Genomic_DNA"/>
</dbReference>
<dbReference type="SUPFAM" id="SSF55874">
    <property type="entry name" value="ATPase domain of HSP90 chaperone/DNA topoisomerase II/histidine kinase"/>
    <property type="match status" value="1"/>
</dbReference>
<keyword evidence="13" id="KW-1185">Reference proteome</keyword>
<evidence type="ECO:0000313" key="12">
    <source>
        <dbReference type="Proteomes" id="UP000092659"/>
    </source>
</evidence>
<keyword evidence="5 11" id="KW-0418">Kinase</keyword>
<reference evidence="10 12" key="1">
    <citation type="submission" date="2016-06" db="EMBL/GenBank/DDBJ databases">
        <title>Complete genome sequence of Streptomyces griseochromogenes ATCC 14511, the Blasticidin S producer.</title>
        <authorList>
            <person name="Wu L."/>
        </authorList>
    </citation>
    <scope>NUCLEOTIDE SEQUENCE [LARGE SCALE GENOMIC DNA]</scope>
    <source>
        <strain evidence="10 12">ATCC 14511</strain>
    </source>
</reference>
<evidence type="ECO:0000259" key="9">
    <source>
        <dbReference type="SMART" id="SM00387"/>
    </source>
</evidence>
<dbReference type="EMBL" id="CP016279">
    <property type="protein sequence ID" value="ANP48274.1"/>
    <property type="molecule type" value="Genomic_DNA"/>
</dbReference>
<feature type="domain" description="Histidine kinase/HSP90-like ATPase" evidence="9">
    <location>
        <begin position="274"/>
        <end position="365"/>
    </location>
</feature>
<dbReference type="KEGG" id="sgs:AVL59_00640"/>
<evidence type="ECO:0000256" key="4">
    <source>
        <dbReference type="ARBA" id="ARBA00022692"/>
    </source>
</evidence>
<evidence type="ECO:0000256" key="1">
    <source>
        <dbReference type="ARBA" id="ARBA00004651"/>
    </source>
</evidence>
<sequence length="372" mass="40832">MSHSSWGSASGDEPKSQARQLADRLGEIRPDLINAYRQALVRQCNPLGVNQEAWITCREQAEQIIADCLGVLREEREPLLDVGVYLKARRLGGARISQGIGPIHSVRAASVLFQIVMDQLGRVATEFPGSERHLMKALLALQSSIIRRLEQGAIGHDLFLLDVVRDAAQQGRNSMAREIHDRIGSAASVALRQLELYELTQNGDVRTDVRLAALKQAIQETQYITRDLVSELRTRLDTTRSLQVALSSFVTAMALDKPVVEIAVDDPDDRLPPRIADDLYLMLRECLRNAFAHASASRIDIALAFDHDLVRASVRDDGVGFDPERRTGHGLASLVERSRLLGATLTITSALGEGTTVELCVPVGKEDHGGAE</sequence>
<dbReference type="GO" id="GO:0000155">
    <property type="term" value="F:phosphorelay sensor kinase activity"/>
    <property type="evidence" value="ECO:0007669"/>
    <property type="project" value="InterPro"/>
</dbReference>
<dbReference type="SMART" id="SM00387">
    <property type="entry name" value="HATPase_c"/>
    <property type="match status" value="1"/>
</dbReference>
<dbReference type="InterPro" id="IPR050482">
    <property type="entry name" value="Sensor_HK_TwoCompSys"/>
</dbReference>
<dbReference type="InterPro" id="IPR036890">
    <property type="entry name" value="HATPase_C_sf"/>
</dbReference>
<dbReference type="InterPro" id="IPR011712">
    <property type="entry name" value="Sig_transdc_His_kin_sub3_dim/P"/>
</dbReference>
<dbReference type="InterPro" id="IPR003594">
    <property type="entry name" value="HATPase_dom"/>
</dbReference>
<keyword evidence="6" id="KW-1133">Transmembrane helix</keyword>
<organism evidence="10 12">
    <name type="scientific">Streptomyces griseochromogenes</name>
    <dbReference type="NCBI Taxonomy" id="68214"/>
    <lineage>
        <taxon>Bacteria</taxon>
        <taxon>Bacillati</taxon>
        <taxon>Actinomycetota</taxon>
        <taxon>Actinomycetes</taxon>
        <taxon>Kitasatosporales</taxon>
        <taxon>Streptomycetaceae</taxon>
        <taxon>Streptomyces</taxon>
    </lineage>
</organism>
<dbReference type="GO" id="GO:0005886">
    <property type="term" value="C:plasma membrane"/>
    <property type="evidence" value="ECO:0007669"/>
    <property type="project" value="UniProtKB-SubCell"/>
</dbReference>
<dbReference type="Pfam" id="PF07730">
    <property type="entry name" value="HisKA_3"/>
    <property type="match status" value="1"/>
</dbReference>
<dbReference type="PANTHER" id="PTHR24421">
    <property type="entry name" value="NITRATE/NITRITE SENSOR PROTEIN NARX-RELATED"/>
    <property type="match status" value="1"/>
</dbReference>
<proteinExistence type="predicted"/>
<dbReference type="Proteomes" id="UP001519309">
    <property type="component" value="Unassembled WGS sequence"/>
</dbReference>
<protein>
    <submittedName>
        <fullName evidence="11">Signal transduction histidine kinase</fullName>
    </submittedName>
</protein>
<evidence type="ECO:0000256" key="3">
    <source>
        <dbReference type="ARBA" id="ARBA00022679"/>
    </source>
</evidence>
<dbReference type="STRING" id="68214.AVL59_00640"/>
<keyword evidence="7" id="KW-0902">Two-component regulatory system</keyword>
<reference evidence="11 13" key="2">
    <citation type="submission" date="2021-03" db="EMBL/GenBank/DDBJ databases">
        <title>Genomic Encyclopedia of Type Strains, Phase IV (KMG-IV): sequencing the most valuable type-strain genomes for metagenomic binning, comparative biology and taxonomic classification.</title>
        <authorList>
            <person name="Goeker M."/>
        </authorList>
    </citation>
    <scope>NUCLEOTIDE SEQUENCE [LARGE SCALE GENOMIC DNA]</scope>
    <source>
        <strain evidence="11 13">DSM 40499</strain>
    </source>
</reference>
<evidence type="ECO:0000313" key="11">
    <source>
        <dbReference type="EMBL" id="MBP2050793.1"/>
    </source>
</evidence>
<accession>A0A1B1AP03</accession>
<evidence type="ECO:0000256" key="7">
    <source>
        <dbReference type="ARBA" id="ARBA00023012"/>
    </source>
</evidence>
<comment type="subcellular location">
    <subcellularLocation>
        <location evidence="1">Cell membrane</location>
        <topology evidence="1">Multi-pass membrane protein</topology>
    </subcellularLocation>
</comment>
<keyword evidence="2" id="KW-1003">Cell membrane</keyword>
<evidence type="ECO:0000313" key="13">
    <source>
        <dbReference type="Proteomes" id="UP001519309"/>
    </source>
</evidence>
<dbReference type="RefSeq" id="WP_067299260.1">
    <property type="nucleotide sequence ID" value="NZ_CP016279.1"/>
</dbReference>
<dbReference type="Pfam" id="PF02518">
    <property type="entry name" value="HATPase_c"/>
    <property type="match status" value="1"/>
</dbReference>
<dbReference type="CDD" id="cd16917">
    <property type="entry name" value="HATPase_UhpB-NarQ-NarX-like"/>
    <property type="match status" value="1"/>
</dbReference>
<dbReference type="GO" id="GO:0046983">
    <property type="term" value="F:protein dimerization activity"/>
    <property type="evidence" value="ECO:0007669"/>
    <property type="project" value="InterPro"/>
</dbReference>
<dbReference type="PANTHER" id="PTHR24421:SF37">
    <property type="entry name" value="SENSOR HISTIDINE KINASE NARS"/>
    <property type="match status" value="1"/>
</dbReference>
<name>A0A1B1AP03_9ACTN</name>
<dbReference type="OrthoDB" id="144293at2"/>
<keyword evidence="3" id="KW-0808">Transferase</keyword>
<evidence type="ECO:0000313" key="10">
    <source>
        <dbReference type="EMBL" id="ANP48274.1"/>
    </source>
</evidence>
<evidence type="ECO:0000256" key="2">
    <source>
        <dbReference type="ARBA" id="ARBA00022475"/>
    </source>
</evidence>
<evidence type="ECO:0000256" key="8">
    <source>
        <dbReference type="ARBA" id="ARBA00023136"/>
    </source>
</evidence>